<organism evidence="1">
    <name type="scientific">Singulisphaera sp. Ch08</name>
    <dbReference type="NCBI Taxonomy" id="3120278"/>
    <lineage>
        <taxon>Bacteria</taxon>
        <taxon>Pseudomonadati</taxon>
        <taxon>Planctomycetota</taxon>
        <taxon>Planctomycetia</taxon>
        <taxon>Isosphaerales</taxon>
        <taxon>Isosphaeraceae</taxon>
        <taxon>Singulisphaera</taxon>
    </lineage>
</organism>
<evidence type="ECO:0000313" key="1">
    <source>
        <dbReference type="EMBL" id="XBH01164.1"/>
    </source>
</evidence>
<dbReference type="EMBL" id="CP155447">
    <property type="protein sequence ID" value="XBH01164.1"/>
    <property type="molecule type" value="Genomic_DNA"/>
</dbReference>
<name>A0AAU7C820_9BACT</name>
<gene>
    <name evidence="1" type="ORF">V5E97_22730</name>
</gene>
<accession>A0AAU7C820</accession>
<sequence>MTAIYFATPVEFRNWLARNHSKAEALLVGFYKKGTGQPSMTWSESVDEALCFGWIDGVRKGVDVDRYTIRFTPRKAGSIWSSVNVRKVQELTEQGRMQPGGLAAFEKRKDARSGIYSHEQDGVELPEPYLGILRGNAVACEFFEKQAASYRKAASWWVASAKQEKTRLSRLEKLVACSANAERVPQFTWKKSAG</sequence>
<dbReference type="RefSeq" id="WP_406693854.1">
    <property type="nucleotide sequence ID" value="NZ_CP155447.1"/>
</dbReference>
<protein>
    <submittedName>
        <fullName evidence="1">YdeI/OmpD-associated family protein</fullName>
    </submittedName>
</protein>
<reference evidence="1" key="1">
    <citation type="submission" date="2024-05" db="EMBL/GenBank/DDBJ databases">
        <title>Planctomycetes of the genus Singulisphaera possess chitinolytic capabilities.</title>
        <authorList>
            <person name="Ivanova A."/>
        </authorList>
    </citation>
    <scope>NUCLEOTIDE SEQUENCE</scope>
    <source>
        <strain evidence="1">Ch08T</strain>
    </source>
</reference>
<dbReference type="AlphaFoldDB" id="A0AAU7C820"/>
<proteinExistence type="predicted"/>
<dbReference type="Pfam" id="PF13376">
    <property type="entry name" value="OmdA"/>
    <property type="match status" value="1"/>
</dbReference>